<dbReference type="InterPro" id="IPR007627">
    <property type="entry name" value="RNA_pol_sigma70_r2"/>
</dbReference>
<dbReference type="InterPro" id="IPR013325">
    <property type="entry name" value="RNA_pol_sigma_r2"/>
</dbReference>
<evidence type="ECO:0000313" key="7">
    <source>
        <dbReference type="EMBL" id="MFC3679261.1"/>
    </source>
</evidence>
<dbReference type="Pfam" id="PF04542">
    <property type="entry name" value="Sigma70_r2"/>
    <property type="match status" value="1"/>
</dbReference>
<evidence type="ECO:0000313" key="8">
    <source>
        <dbReference type="Proteomes" id="UP001595722"/>
    </source>
</evidence>
<dbReference type="Gene3D" id="1.10.1740.10">
    <property type="match status" value="1"/>
</dbReference>
<gene>
    <name evidence="7" type="ORF">ACFOMG_03940</name>
</gene>
<dbReference type="Gene3D" id="1.10.10.10">
    <property type="entry name" value="Winged helix-like DNA-binding domain superfamily/Winged helix DNA-binding domain"/>
    <property type="match status" value="1"/>
</dbReference>
<dbReference type="InterPro" id="IPR036388">
    <property type="entry name" value="WH-like_DNA-bd_sf"/>
</dbReference>
<keyword evidence="3" id="KW-0731">Sigma factor</keyword>
<dbReference type="EMBL" id="JBHRYB010000003">
    <property type="protein sequence ID" value="MFC3679261.1"/>
    <property type="molecule type" value="Genomic_DNA"/>
</dbReference>
<dbReference type="PANTHER" id="PTHR43133">
    <property type="entry name" value="RNA POLYMERASE ECF-TYPE SIGMA FACTO"/>
    <property type="match status" value="1"/>
</dbReference>
<comment type="similarity">
    <text evidence="1">Belongs to the sigma-70 factor family. ECF subfamily.</text>
</comment>
<accession>A0ABV7VRW4</accession>
<comment type="caution">
    <text evidence="7">The sequence shown here is derived from an EMBL/GenBank/DDBJ whole genome shotgun (WGS) entry which is preliminary data.</text>
</comment>
<evidence type="ECO:0000256" key="3">
    <source>
        <dbReference type="ARBA" id="ARBA00023082"/>
    </source>
</evidence>
<reference evidence="8" key="1">
    <citation type="journal article" date="2019" name="Int. J. Syst. Evol. Microbiol.">
        <title>The Global Catalogue of Microorganisms (GCM) 10K type strain sequencing project: providing services to taxonomists for standard genome sequencing and annotation.</title>
        <authorList>
            <consortium name="The Broad Institute Genomics Platform"/>
            <consortium name="The Broad Institute Genome Sequencing Center for Infectious Disease"/>
            <person name="Wu L."/>
            <person name="Ma J."/>
        </authorList>
    </citation>
    <scope>NUCLEOTIDE SEQUENCE [LARGE SCALE GENOMIC DNA]</scope>
    <source>
        <strain evidence="8">KCTC 42424</strain>
    </source>
</reference>
<sequence length="172" mass="19735">MAELDLRQLFQQQANNLLQRLKAKSRDPALAEDLLQDAFVRLLERQSDDHSGSAAIQNSTAYLNRVANNLLLDHYRSQQARQTEPYANDELSEMAETASQTDNQVEQQQQLEHMRQLLAQMPLRTRQVFQLCRIQGKSYAEAADHLDISVSSVQKHLTRALDYLTQALERSN</sequence>
<evidence type="ECO:0000259" key="5">
    <source>
        <dbReference type="Pfam" id="PF04542"/>
    </source>
</evidence>
<keyword evidence="4" id="KW-0804">Transcription</keyword>
<organism evidence="7 8">
    <name type="scientific">Bacterioplanoides pacificum</name>
    <dbReference type="NCBI Taxonomy" id="1171596"/>
    <lineage>
        <taxon>Bacteria</taxon>
        <taxon>Pseudomonadati</taxon>
        <taxon>Pseudomonadota</taxon>
        <taxon>Gammaproteobacteria</taxon>
        <taxon>Oceanospirillales</taxon>
        <taxon>Oceanospirillaceae</taxon>
        <taxon>Bacterioplanoides</taxon>
    </lineage>
</organism>
<dbReference type="PANTHER" id="PTHR43133:SF63">
    <property type="entry name" value="RNA POLYMERASE SIGMA FACTOR FECI-RELATED"/>
    <property type="match status" value="1"/>
</dbReference>
<evidence type="ECO:0000256" key="4">
    <source>
        <dbReference type="ARBA" id="ARBA00023163"/>
    </source>
</evidence>
<dbReference type="InterPro" id="IPR014284">
    <property type="entry name" value="RNA_pol_sigma-70_dom"/>
</dbReference>
<dbReference type="SUPFAM" id="SSF88946">
    <property type="entry name" value="Sigma2 domain of RNA polymerase sigma factors"/>
    <property type="match status" value="1"/>
</dbReference>
<dbReference type="InterPro" id="IPR013249">
    <property type="entry name" value="RNA_pol_sigma70_r4_t2"/>
</dbReference>
<keyword evidence="8" id="KW-1185">Reference proteome</keyword>
<evidence type="ECO:0000256" key="1">
    <source>
        <dbReference type="ARBA" id="ARBA00010641"/>
    </source>
</evidence>
<feature type="domain" description="RNA polymerase sigma-70 region 2" evidence="5">
    <location>
        <begin position="13"/>
        <end position="80"/>
    </location>
</feature>
<evidence type="ECO:0000259" key="6">
    <source>
        <dbReference type="Pfam" id="PF08281"/>
    </source>
</evidence>
<dbReference type="InterPro" id="IPR039425">
    <property type="entry name" value="RNA_pol_sigma-70-like"/>
</dbReference>
<evidence type="ECO:0000256" key="2">
    <source>
        <dbReference type="ARBA" id="ARBA00023015"/>
    </source>
</evidence>
<feature type="domain" description="RNA polymerase sigma factor 70 region 4 type 2" evidence="6">
    <location>
        <begin position="114"/>
        <end position="161"/>
    </location>
</feature>
<name>A0ABV7VRW4_9GAMM</name>
<dbReference type="Pfam" id="PF08281">
    <property type="entry name" value="Sigma70_r4_2"/>
    <property type="match status" value="1"/>
</dbReference>
<keyword evidence="2" id="KW-0805">Transcription regulation</keyword>
<dbReference type="Proteomes" id="UP001595722">
    <property type="component" value="Unassembled WGS sequence"/>
</dbReference>
<dbReference type="NCBIfam" id="TIGR02937">
    <property type="entry name" value="sigma70-ECF"/>
    <property type="match status" value="1"/>
</dbReference>
<dbReference type="RefSeq" id="WP_376864917.1">
    <property type="nucleotide sequence ID" value="NZ_JBHRYB010000003.1"/>
</dbReference>
<dbReference type="InterPro" id="IPR013324">
    <property type="entry name" value="RNA_pol_sigma_r3/r4-like"/>
</dbReference>
<dbReference type="SUPFAM" id="SSF88659">
    <property type="entry name" value="Sigma3 and sigma4 domains of RNA polymerase sigma factors"/>
    <property type="match status" value="1"/>
</dbReference>
<proteinExistence type="inferred from homology"/>
<protein>
    <submittedName>
        <fullName evidence="7">RNA polymerase sigma factor</fullName>
    </submittedName>
</protein>